<feature type="domain" description="A to I editase" evidence="1">
    <location>
        <begin position="60"/>
        <end position="400"/>
    </location>
</feature>
<dbReference type="GO" id="GO:0003725">
    <property type="term" value="F:double-stranded RNA binding"/>
    <property type="evidence" value="ECO:0007669"/>
    <property type="project" value="TreeGrafter"/>
</dbReference>
<dbReference type="Pfam" id="PF02137">
    <property type="entry name" value="A_deamin"/>
    <property type="match status" value="1"/>
</dbReference>
<dbReference type="OrthoDB" id="10268011at2759"/>
<keyword evidence="3" id="KW-1185">Reference proteome</keyword>
<dbReference type="STRING" id="685588.A0A067TUD8"/>
<organism evidence="2 3">
    <name type="scientific">Galerina marginata (strain CBS 339.88)</name>
    <dbReference type="NCBI Taxonomy" id="685588"/>
    <lineage>
        <taxon>Eukaryota</taxon>
        <taxon>Fungi</taxon>
        <taxon>Dikarya</taxon>
        <taxon>Basidiomycota</taxon>
        <taxon>Agaricomycotina</taxon>
        <taxon>Agaricomycetes</taxon>
        <taxon>Agaricomycetidae</taxon>
        <taxon>Agaricales</taxon>
        <taxon>Agaricineae</taxon>
        <taxon>Strophariaceae</taxon>
        <taxon>Galerina</taxon>
    </lineage>
</organism>
<dbReference type="HOGENOM" id="CLU_005382_5_0_1"/>
<dbReference type="PROSITE" id="PS50141">
    <property type="entry name" value="A_DEAMIN_EDITASE"/>
    <property type="match status" value="1"/>
</dbReference>
<dbReference type="PANTHER" id="PTHR10910:SF62">
    <property type="entry name" value="AT07585P-RELATED"/>
    <property type="match status" value="1"/>
</dbReference>
<dbReference type="GO" id="GO:0008251">
    <property type="term" value="F:tRNA-specific adenosine deaminase activity"/>
    <property type="evidence" value="ECO:0007669"/>
    <property type="project" value="TreeGrafter"/>
</dbReference>
<evidence type="ECO:0000313" key="3">
    <source>
        <dbReference type="Proteomes" id="UP000027222"/>
    </source>
</evidence>
<dbReference type="GO" id="GO:0005737">
    <property type="term" value="C:cytoplasm"/>
    <property type="evidence" value="ECO:0007669"/>
    <property type="project" value="TreeGrafter"/>
</dbReference>
<dbReference type="AlphaFoldDB" id="A0A067TUD8"/>
<dbReference type="InterPro" id="IPR002466">
    <property type="entry name" value="A_deamin"/>
</dbReference>
<dbReference type="EMBL" id="KL142368">
    <property type="protein sequence ID" value="KDR83509.1"/>
    <property type="molecule type" value="Genomic_DNA"/>
</dbReference>
<name>A0A067TUD8_GALM3</name>
<dbReference type="GO" id="GO:0006382">
    <property type="term" value="P:adenosine to inosine editing"/>
    <property type="evidence" value="ECO:0007669"/>
    <property type="project" value="TreeGrafter"/>
</dbReference>
<dbReference type="SMART" id="SM00552">
    <property type="entry name" value="ADEAMc"/>
    <property type="match status" value="1"/>
</dbReference>
<dbReference type="GO" id="GO:0006396">
    <property type="term" value="P:RNA processing"/>
    <property type="evidence" value="ECO:0007669"/>
    <property type="project" value="InterPro"/>
</dbReference>
<accession>A0A067TUD8</accession>
<dbReference type="GO" id="GO:0005730">
    <property type="term" value="C:nucleolus"/>
    <property type="evidence" value="ECO:0007669"/>
    <property type="project" value="TreeGrafter"/>
</dbReference>
<dbReference type="Proteomes" id="UP000027222">
    <property type="component" value="Unassembled WGS sequence"/>
</dbReference>
<dbReference type="GO" id="GO:0003726">
    <property type="term" value="F:double-stranded RNA adenosine deaminase activity"/>
    <property type="evidence" value="ECO:0007669"/>
    <property type="project" value="TreeGrafter"/>
</dbReference>
<reference evidence="3" key="1">
    <citation type="journal article" date="2014" name="Proc. Natl. Acad. Sci. U.S.A.">
        <title>Extensive sampling of basidiomycete genomes demonstrates inadequacy of the white-rot/brown-rot paradigm for wood decay fungi.</title>
        <authorList>
            <person name="Riley R."/>
            <person name="Salamov A.A."/>
            <person name="Brown D.W."/>
            <person name="Nagy L.G."/>
            <person name="Floudas D."/>
            <person name="Held B.W."/>
            <person name="Levasseur A."/>
            <person name="Lombard V."/>
            <person name="Morin E."/>
            <person name="Otillar R."/>
            <person name="Lindquist E.A."/>
            <person name="Sun H."/>
            <person name="LaButti K.M."/>
            <person name="Schmutz J."/>
            <person name="Jabbour D."/>
            <person name="Luo H."/>
            <person name="Baker S.E."/>
            <person name="Pisabarro A.G."/>
            <person name="Walton J.D."/>
            <person name="Blanchette R.A."/>
            <person name="Henrissat B."/>
            <person name="Martin F."/>
            <person name="Cullen D."/>
            <person name="Hibbett D.S."/>
            <person name="Grigoriev I.V."/>
        </authorList>
    </citation>
    <scope>NUCLEOTIDE SEQUENCE [LARGE SCALE GENOMIC DNA]</scope>
    <source>
        <strain evidence="3">CBS 339.88</strain>
    </source>
</reference>
<evidence type="ECO:0000259" key="1">
    <source>
        <dbReference type="PROSITE" id="PS50141"/>
    </source>
</evidence>
<evidence type="ECO:0000313" key="2">
    <source>
        <dbReference type="EMBL" id="KDR83509.1"/>
    </source>
</evidence>
<protein>
    <recommendedName>
        <fullName evidence="1">A to I editase domain-containing protein</fullName>
    </recommendedName>
</protein>
<gene>
    <name evidence="2" type="ORF">GALMADRAFT_132951</name>
</gene>
<dbReference type="PANTHER" id="PTHR10910">
    <property type="entry name" value="EUKARYOTE SPECIFIC DSRNA BINDING PROTEIN"/>
    <property type="match status" value="1"/>
</dbReference>
<sequence>MLPDHHHNLFDAAVLTILNAYSSFSYKPQHSQWTILASFFLTRQGGPSLQSGGDEIKIISLATGTKCLPATKLSPRGETVHDCHAEVLARRSALRWIHEEIIRIRTLDSEGKGYSSQWLTQGPDGKYALHEDVQLNLYVSTLPCGDASMRFLASVQEESMASLKNSSVFPDLDPLAVSRGRDNYARLGALRTKPGRADSPPTLCMSCSDKIARWNVLGIQGALGSKFLAPLYIGAVVIGEVPLEMRKVALEDCERAFWSRLGGIEGLPTSFSVHRPGIHFTNFPFAHSRSVLGSSSSSNEALCWNANSQSFEILINGLKRGVAPKDRYREKSRPRVSRIALLNLYNDVLKAFGDSQLSASDTYLQLKHASIYYQAAQHKLAGQNGPFAGWITSGTKWKEFNINGEVLSLSEPSM</sequence>
<proteinExistence type="predicted"/>